<reference evidence="7 8" key="1">
    <citation type="submission" date="2020-08" db="EMBL/GenBank/DDBJ databases">
        <title>Genomic Encyclopedia of Type Strains, Phase IV (KMG-IV): sequencing the most valuable type-strain genomes for metagenomic binning, comparative biology and taxonomic classification.</title>
        <authorList>
            <person name="Goeker M."/>
        </authorList>
    </citation>
    <scope>NUCLEOTIDE SEQUENCE [LARGE SCALE GENOMIC DNA]</scope>
    <source>
        <strain evidence="7 8">DSM 5391</strain>
    </source>
</reference>
<evidence type="ECO:0000313" key="8">
    <source>
        <dbReference type="Proteomes" id="UP000531594"/>
    </source>
</evidence>
<comment type="caution">
    <text evidence="7">The sequence shown here is derived from an EMBL/GenBank/DDBJ whole genome shotgun (WGS) entry which is preliminary data.</text>
</comment>
<sequence>MFLEVALLLIVGLIAGTLGSLVGLGGGIIIVPTLLFLGSGTALLSEVSPQVATGTSLLVIIFTGLSSTIAYYKQKKVDYKSGLIFFIGSGPGGIFGAWVNKQLDIDAFSIWFGLFMIFISFVLMFKDRLKPRNKKTEKGIWRTYVDASGNVQTYGFQPAAGISISIVVGFLGGLLGIGGGSLLVPAMILLFFFPPHIAVATSMLLLFLTSATSSIAHIYMGNINWLYAAALIPGAWIGGKLGASINQKLPSKTIVALLRIVLIMVGARLIYQGLV</sequence>
<proteinExistence type="inferred from homology"/>
<evidence type="ECO:0000256" key="2">
    <source>
        <dbReference type="ARBA" id="ARBA00009142"/>
    </source>
</evidence>
<evidence type="ECO:0000256" key="4">
    <source>
        <dbReference type="ARBA" id="ARBA00022989"/>
    </source>
</evidence>
<feature type="transmembrane region" description="Helical" evidence="6">
    <location>
        <begin position="51"/>
        <end position="71"/>
    </location>
</feature>
<keyword evidence="4 6" id="KW-1133">Transmembrane helix</keyword>
<feature type="transmembrane region" description="Helical" evidence="6">
    <location>
        <begin position="225"/>
        <end position="242"/>
    </location>
</feature>
<dbReference type="InterPro" id="IPR002781">
    <property type="entry name" value="TM_pro_TauE-like"/>
</dbReference>
<keyword evidence="6" id="KW-1003">Cell membrane</keyword>
<feature type="transmembrane region" description="Helical" evidence="6">
    <location>
        <begin position="7"/>
        <end position="31"/>
    </location>
</feature>
<organism evidence="7 8">
    <name type="scientific">Bacillus benzoevorans</name>
    <dbReference type="NCBI Taxonomy" id="1456"/>
    <lineage>
        <taxon>Bacteria</taxon>
        <taxon>Bacillati</taxon>
        <taxon>Bacillota</taxon>
        <taxon>Bacilli</taxon>
        <taxon>Bacillales</taxon>
        <taxon>Bacillaceae</taxon>
        <taxon>Bacillus</taxon>
    </lineage>
</organism>
<keyword evidence="3 6" id="KW-0812">Transmembrane</keyword>
<dbReference type="PANTHER" id="PTHR43701:SF2">
    <property type="entry name" value="MEMBRANE TRANSPORTER PROTEIN YJNA-RELATED"/>
    <property type="match status" value="1"/>
</dbReference>
<dbReference type="GO" id="GO:0005886">
    <property type="term" value="C:plasma membrane"/>
    <property type="evidence" value="ECO:0007669"/>
    <property type="project" value="UniProtKB-SubCell"/>
</dbReference>
<dbReference type="Pfam" id="PF01925">
    <property type="entry name" value="TauE"/>
    <property type="match status" value="1"/>
</dbReference>
<evidence type="ECO:0000313" key="7">
    <source>
        <dbReference type="EMBL" id="MBB6445027.1"/>
    </source>
</evidence>
<comment type="similarity">
    <text evidence="2 6">Belongs to the 4-toluene sulfonate uptake permease (TSUP) (TC 2.A.102) family.</text>
</comment>
<feature type="transmembrane region" description="Helical" evidence="6">
    <location>
        <begin position="166"/>
        <end position="191"/>
    </location>
</feature>
<evidence type="ECO:0000256" key="1">
    <source>
        <dbReference type="ARBA" id="ARBA00004141"/>
    </source>
</evidence>
<accession>A0A7X0HQE6</accession>
<dbReference type="Proteomes" id="UP000531594">
    <property type="component" value="Unassembled WGS sequence"/>
</dbReference>
<evidence type="ECO:0000256" key="5">
    <source>
        <dbReference type="ARBA" id="ARBA00023136"/>
    </source>
</evidence>
<gene>
    <name evidence="7" type="ORF">HNR53_001637</name>
</gene>
<evidence type="ECO:0000256" key="6">
    <source>
        <dbReference type="RuleBase" id="RU363041"/>
    </source>
</evidence>
<dbReference type="EMBL" id="JACHGK010000004">
    <property type="protein sequence ID" value="MBB6445027.1"/>
    <property type="molecule type" value="Genomic_DNA"/>
</dbReference>
<dbReference type="PANTHER" id="PTHR43701">
    <property type="entry name" value="MEMBRANE TRANSPORTER PROTEIN MJ0441-RELATED"/>
    <property type="match status" value="1"/>
</dbReference>
<dbReference type="AlphaFoldDB" id="A0A7X0HQE6"/>
<feature type="transmembrane region" description="Helical" evidence="6">
    <location>
        <begin position="197"/>
        <end position="218"/>
    </location>
</feature>
<feature type="transmembrane region" description="Helical" evidence="6">
    <location>
        <begin position="83"/>
        <end position="99"/>
    </location>
</feature>
<feature type="transmembrane region" description="Helical" evidence="6">
    <location>
        <begin position="254"/>
        <end position="271"/>
    </location>
</feature>
<keyword evidence="5 6" id="KW-0472">Membrane</keyword>
<feature type="transmembrane region" description="Helical" evidence="6">
    <location>
        <begin position="105"/>
        <end position="125"/>
    </location>
</feature>
<dbReference type="InterPro" id="IPR051598">
    <property type="entry name" value="TSUP/Inactive_protease-like"/>
</dbReference>
<comment type="subcellular location">
    <subcellularLocation>
        <location evidence="6">Cell membrane</location>
        <topology evidence="6">Multi-pass membrane protein</topology>
    </subcellularLocation>
    <subcellularLocation>
        <location evidence="1">Membrane</location>
        <topology evidence="1">Multi-pass membrane protein</topology>
    </subcellularLocation>
</comment>
<protein>
    <recommendedName>
        <fullName evidence="6">Probable membrane transporter protein</fullName>
    </recommendedName>
</protein>
<evidence type="ECO:0000256" key="3">
    <source>
        <dbReference type="ARBA" id="ARBA00022692"/>
    </source>
</evidence>
<keyword evidence="8" id="KW-1185">Reference proteome</keyword>
<name>A0A7X0HQE6_9BACI</name>